<comment type="similarity">
    <text evidence="3">Belongs to the peptidase S16 family.</text>
</comment>
<keyword evidence="6" id="KW-1185">Reference proteome</keyword>
<reference evidence="6" key="1">
    <citation type="submission" date="2017-02" db="EMBL/GenBank/DDBJ databases">
        <authorList>
            <person name="Varghese N."/>
            <person name="Submissions S."/>
        </authorList>
    </citation>
    <scope>NUCLEOTIDE SEQUENCE [LARGE SCALE GENOMIC DNA]</scope>
    <source>
        <strain evidence="6">ATCC 27862</strain>
    </source>
</reference>
<dbReference type="GO" id="GO:0006508">
    <property type="term" value="P:proteolysis"/>
    <property type="evidence" value="ECO:0007669"/>
    <property type="project" value="UniProtKB-KW"/>
</dbReference>
<keyword evidence="3" id="KW-0378">Hydrolase</keyword>
<gene>
    <name evidence="5" type="ORF">SAMN02745154_00548</name>
</gene>
<dbReference type="EMBL" id="FUXF01000021">
    <property type="protein sequence ID" value="SJZ58516.1"/>
    <property type="molecule type" value="Genomic_DNA"/>
</dbReference>
<dbReference type="EC" id="3.4.21.53" evidence="3"/>
<dbReference type="Proteomes" id="UP000190389">
    <property type="component" value="Unassembled WGS sequence"/>
</dbReference>
<dbReference type="SUPFAM" id="SSF54211">
    <property type="entry name" value="Ribosomal protein S5 domain 2-like"/>
    <property type="match status" value="1"/>
</dbReference>
<dbReference type="Gene3D" id="3.30.230.10">
    <property type="match status" value="1"/>
</dbReference>
<dbReference type="InterPro" id="IPR027417">
    <property type="entry name" value="P-loop_NTPase"/>
</dbReference>
<proteinExistence type="inferred from homology"/>
<dbReference type="GO" id="GO:0004176">
    <property type="term" value="F:ATP-dependent peptidase activity"/>
    <property type="evidence" value="ECO:0007669"/>
    <property type="project" value="UniProtKB-UniRule"/>
</dbReference>
<dbReference type="PROSITE" id="PS51786">
    <property type="entry name" value="LON_PROTEOLYTIC"/>
    <property type="match status" value="1"/>
</dbReference>
<dbReference type="Gene3D" id="1.10.8.60">
    <property type="match status" value="1"/>
</dbReference>
<dbReference type="RefSeq" id="WP_078747262.1">
    <property type="nucleotide sequence ID" value="NZ_CP137850.1"/>
</dbReference>
<keyword evidence="1 3" id="KW-0645">Protease</keyword>
<dbReference type="Pfam" id="PF00004">
    <property type="entry name" value="AAA"/>
    <property type="match status" value="1"/>
</dbReference>
<protein>
    <recommendedName>
        <fullName evidence="3">endopeptidase La</fullName>
        <ecNumber evidence="3">3.4.21.53</ecNumber>
    </recommendedName>
</protein>
<comment type="catalytic activity">
    <reaction evidence="3">
        <text>Hydrolysis of proteins in presence of ATP.</text>
        <dbReference type="EC" id="3.4.21.53"/>
    </reaction>
</comment>
<feature type="domain" description="Lon proteolytic" evidence="4">
    <location>
        <begin position="532"/>
        <end position="717"/>
    </location>
</feature>
<dbReference type="GO" id="GO:0004252">
    <property type="term" value="F:serine-type endopeptidase activity"/>
    <property type="evidence" value="ECO:0007669"/>
    <property type="project" value="UniProtKB-UniRule"/>
</dbReference>
<dbReference type="GO" id="GO:0005524">
    <property type="term" value="F:ATP binding"/>
    <property type="evidence" value="ECO:0007669"/>
    <property type="project" value="InterPro"/>
</dbReference>
<accession>A0A1T4LV55</accession>
<dbReference type="STRING" id="171291.SAMN02745154_00548"/>
<evidence type="ECO:0000256" key="3">
    <source>
        <dbReference type="PROSITE-ProRule" id="PRU01122"/>
    </source>
</evidence>
<dbReference type="AlphaFoldDB" id="A0A1T4LV55"/>
<dbReference type="InterPro" id="IPR020568">
    <property type="entry name" value="Ribosomal_Su5_D2-typ_SF"/>
</dbReference>
<evidence type="ECO:0000256" key="2">
    <source>
        <dbReference type="ARBA" id="ARBA00022825"/>
    </source>
</evidence>
<evidence type="ECO:0000256" key="1">
    <source>
        <dbReference type="ARBA" id="ARBA00022670"/>
    </source>
</evidence>
<sequence>MNKNFQTSNKLLPYITFKYFTTEKIDDKSIKLDVVNSHKEKIYDLNAEVLNEENMDNFHIYTLKIIDFCNKKLTETLNKDFELLSKEDNTILQNLVSSSLKFIESQNVELWKEMDITTNSTLIEKIFKLTYYLKIFNDEKDFLNNFINPSDSIHDPFISFMQHLDKWLTSQNIKDYKNIPEWVLTKYNNKKVALLISKRLENMSADEWNYLNNKNELLIQLPWRKISNEIIHSYSTLFDEYLNSNSNNIYEDIYKDYKNYVSSLKKLTLKRNHDLLYYNSASIVIDNFSFTNNDNKVIEAPTYIINGAPGTGKTFFVEKLAQQLHRKFIKISLGGISQIGYFKGNNYQPSIILQKLKEVGVSNPIILLDEIDKMNPNLFAELLDVLDKKNDHFYDNFLQIEYDLSKIIFIGTSNYIQNIPSEIISRVKFVTLMPFTMEEKVNIGKEIWIDMQRQYGISHDSFYTITDQVIKTLIEKITFEEGVRKLKQELETLLYYAIANDIKVIDNEIVKSFYEKKLTELEYYRNLYKHKTRVPGMVNALSVNSFTYLSGVSNVICIHTEIKSNTPSLEFLSNASDVIKNSATIALRYVVSNKNNFNIQKELSNLLFTLSFDQIYIKSDGDSAGVAFVTSILSDLLNITIPKNVAFTGSIDLKGNLQPVGGIKEKIEGGCRDGVLEFFIPFENERDIKDIEPKICEKVKIHLIQNYNEIYEVIFNEQSHQRR</sequence>
<dbReference type="GO" id="GO:0016887">
    <property type="term" value="F:ATP hydrolysis activity"/>
    <property type="evidence" value="ECO:0007669"/>
    <property type="project" value="InterPro"/>
</dbReference>
<dbReference type="PRINTS" id="PR00830">
    <property type="entry name" value="ENDOLAPTASE"/>
</dbReference>
<feature type="active site" evidence="3">
    <location>
        <position position="623"/>
    </location>
</feature>
<feature type="active site" evidence="3">
    <location>
        <position position="666"/>
    </location>
</feature>
<dbReference type="OrthoDB" id="9803599at2"/>
<evidence type="ECO:0000313" key="6">
    <source>
        <dbReference type="Proteomes" id="UP000190389"/>
    </source>
</evidence>
<dbReference type="InterPro" id="IPR027065">
    <property type="entry name" value="Lon_Prtase"/>
</dbReference>
<organism evidence="5 6">
    <name type="scientific">Mycoplasmopsis verecunda</name>
    <dbReference type="NCBI Taxonomy" id="171291"/>
    <lineage>
        <taxon>Bacteria</taxon>
        <taxon>Bacillati</taxon>
        <taxon>Mycoplasmatota</taxon>
        <taxon>Mycoplasmoidales</taxon>
        <taxon>Metamycoplasmataceae</taxon>
        <taxon>Mycoplasmopsis</taxon>
    </lineage>
</organism>
<dbReference type="SUPFAM" id="SSF52540">
    <property type="entry name" value="P-loop containing nucleoside triphosphate hydrolases"/>
    <property type="match status" value="1"/>
</dbReference>
<dbReference type="Gene3D" id="3.40.50.300">
    <property type="entry name" value="P-loop containing nucleotide triphosphate hydrolases"/>
    <property type="match status" value="1"/>
</dbReference>
<dbReference type="InterPro" id="IPR014721">
    <property type="entry name" value="Ribsml_uS5_D2-typ_fold_subgr"/>
</dbReference>
<evidence type="ECO:0000313" key="5">
    <source>
        <dbReference type="EMBL" id="SJZ58516.1"/>
    </source>
</evidence>
<name>A0A1T4LV55_9BACT</name>
<dbReference type="InterPro" id="IPR003959">
    <property type="entry name" value="ATPase_AAA_core"/>
</dbReference>
<evidence type="ECO:0000259" key="4">
    <source>
        <dbReference type="PROSITE" id="PS51786"/>
    </source>
</evidence>
<keyword evidence="2 3" id="KW-0720">Serine protease</keyword>
<dbReference type="SMART" id="SM00382">
    <property type="entry name" value="AAA"/>
    <property type="match status" value="1"/>
</dbReference>
<dbReference type="PANTHER" id="PTHR10046">
    <property type="entry name" value="ATP DEPENDENT LON PROTEASE FAMILY MEMBER"/>
    <property type="match status" value="1"/>
</dbReference>
<dbReference type="InterPro" id="IPR008269">
    <property type="entry name" value="Lon_proteolytic"/>
</dbReference>
<dbReference type="Pfam" id="PF05362">
    <property type="entry name" value="Lon_C"/>
    <property type="match status" value="1"/>
</dbReference>
<dbReference type="GO" id="GO:0030163">
    <property type="term" value="P:protein catabolic process"/>
    <property type="evidence" value="ECO:0007669"/>
    <property type="project" value="InterPro"/>
</dbReference>
<dbReference type="InterPro" id="IPR003593">
    <property type="entry name" value="AAA+_ATPase"/>
</dbReference>